<reference evidence="1" key="1">
    <citation type="submission" date="2022-11" db="EMBL/GenBank/DDBJ databases">
        <title>Genome Sequence of Nemania bipapillata.</title>
        <authorList>
            <person name="Buettner E."/>
        </authorList>
    </citation>
    <scope>NUCLEOTIDE SEQUENCE</scope>
    <source>
        <strain evidence="1">CP14</strain>
    </source>
</reference>
<sequence>MAKFVPSLEAERRPFHLDARFHFEEGPMRVMDEVRPRKALSAAEYMAKFNYEYDDASHRPNDVQILDSAPLVDSATMELIWPSAESTVTNLPNTSVKPQSLDSDSQQDQATNSLIQKTLHLDDFEISIFDHVRHLPGFKALVQQALQGCRDSLGGTRAVGRLIRLAHARHDGHLHLELLKNLSANTISAALDDTLDADGPITSLSLCTDSIRGTPAELATALARATFLKEICLLQNPACESDALSAQILTTLATQTEVLSRAKVVFAGAFSSALRKKFWLQTNPSSIPCKTFPIRQILSRHQQRSGRRVSFEYNYTYLEDGLLRPEHFAAGFLLWLSTLEPKSYLEEKTPFFAFSSAPAFLAPDLLSTAQVTPILCENFALPPTMPDDTVCSPRVRDLVPRSWTVLVSQELNPGARNTDVCHIRYAFVRVRGPQSIVVEAPLASPPGPEELEVVGLKEFLSIMAPEVDPSIIDACLDNTARKITTLNSRDEPWASGVEPLSVLGGADAADILLECLGDAKALNRKYRKAMEEDPESKSNSPSSTHYL</sequence>
<dbReference type="Proteomes" id="UP001153334">
    <property type="component" value="Unassembled WGS sequence"/>
</dbReference>
<evidence type="ECO:0000313" key="2">
    <source>
        <dbReference type="Proteomes" id="UP001153334"/>
    </source>
</evidence>
<dbReference type="EMBL" id="JAPESX010003455">
    <property type="protein sequence ID" value="KAJ8104923.1"/>
    <property type="molecule type" value="Genomic_DNA"/>
</dbReference>
<accession>A0ACC2HQ75</accession>
<protein>
    <submittedName>
        <fullName evidence="1">Uncharacterized protein</fullName>
    </submittedName>
</protein>
<evidence type="ECO:0000313" key="1">
    <source>
        <dbReference type="EMBL" id="KAJ8104923.1"/>
    </source>
</evidence>
<organism evidence="1 2">
    <name type="scientific">Nemania bipapillata</name>
    <dbReference type="NCBI Taxonomy" id="110536"/>
    <lineage>
        <taxon>Eukaryota</taxon>
        <taxon>Fungi</taxon>
        <taxon>Dikarya</taxon>
        <taxon>Ascomycota</taxon>
        <taxon>Pezizomycotina</taxon>
        <taxon>Sordariomycetes</taxon>
        <taxon>Xylariomycetidae</taxon>
        <taxon>Xylariales</taxon>
        <taxon>Xylariaceae</taxon>
        <taxon>Nemania</taxon>
    </lineage>
</organism>
<name>A0ACC2HQ75_9PEZI</name>
<proteinExistence type="predicted"/>
<gene>
    <name evidence="1" type="ORF">ONZ43_g7629</name>
</gene>
<keyword evidence="2" id="KW-1185">Reference proteome</keyword>
<comment type="caution">
    <text evidence="1">The sequence shown here is derived from an EMBL/GenBank/DDBJ whole genome shotgun (WGS) entry which is preliminary data.</text>
</comment>